<reference evidence="3 4" key="1">
    <citation type="submission" date="2018-09" db="EMBL/GenBank/DDBJ databases">
        <title>Characterization of the phylogenetic diversity of five novel species belonging to the genus Bifidobacterium.</title>
        <authorList>
            <person name="Lugli G.A."/>
            <person name="Duranti S."/>
            <person name="Milani C."/>
        </authorList>
    </citation>
    <scope>NUCLEOTIDE SEQUENCE [LARGE SCALE GENOMIC DNA]</scope>
    <source>
        <strain evidence="3 4">2036B</strain>
    </source>
</reference>
<feature type="transmembrane region" description="Helical" evidence="2">
    <location>
        <begin position="146"/>
        <end position="166"/>
    </location>
</feature>
<dbReference type="OrthoDB" id="3240395at2"/>
<dbReference type="Gene3D" id="1.20.144.10">
    <property type="entry name" value="Phosphatidic acid phosphatase type 2/haloperoxidase"/>
    <property type="match status" value="1"/>
</dbReference>
<feature type="transmembrane region" description="Helical" evidence="2">
    <location>
        <begin position="205"/>
        <end position="223"/>
    </location>
</feature>
<comment type="caution">
    <text evidence="3">The sequence shown here is derived from an EMBL/GenBank/DDBJ whole genome shotgun (WGS) entry which is preliminary data.</text>
</comment>
<feature type="transmembrane region" description="Helical" evidence="2">
    <location>
        <begin position="398"/>
        <end position="417"/>
    </location>
</feature>
<feature type="transmembrane region" description="Helical" evidence="2">
    <location>
        <begin position="320"/>
        <end position="337"/>
    </location>
</feature>
<feature type="transmembrane region" description="Helical" evidence="2">
    <location>
        <begin position="267"/>
        <end position="286"/>
    </location>
</feature>
<dbReference type="RefSeq" id="WP_125963816.1">
    <property type="nucleotide sequence ID" value="NZ_QXGM01000002.1"/>
</dbReference>
<dbReference type="SUPFAM" id="SSF48317">
    <property type="entry name" value="Acid phosphatase/Vanadium-dependent haloperoxidase"/>
    <property type="match status" value="1"/>
</dbReference>
<dbReference type="InterPro" id="IPR036938">
    <property type="entry name" value="PAP2/HPO_sf"/>
</dbReference>
<keyword evidence="4" id="KW-1185">Reference proteome</keyword>
<feature type="region of interest" description="Disordered" evidence="1">
    <location>
        <begin position="1"/>
        <end position="70"/>
    </location>
</feature>
<dbReference type="Proteomes" id="UP000287609">
    <property type="component" value="Unassembled WGS sequence"/>
</dbReference>
<sequence>MTQLHNESSPLETPRPQESAQSQAPTQSAQPQEEPVRRTLHWQPMPAKHDADQASDAASQSDRLSFGAVANDDDHDSFWSAASHEPPTPVANRASATLPQSSSHAWQTPADAVDVQQDDDDDLTIHADQGLAQLDPLTVRPRRSSIALCVIFAVIALALGAFAFWWSVLTVQGQVFEDGVVRNYASALPMFLTASANWPLANETIVAAIAGVLTLIALIVAGVRRRWRLMIQLAIYCAVCTAAIHFLKPLLPRPLLIHVESNSANSAPSGNMMLAIASSIVLICAVPHAWRALCAVVGLIFSSSVGLTVIVNQWHRPVDVVLSTLIALGLAMIMLAFTGHSGMDTPGTRVSSPSIQIVSSVFITGGLCAIIYGLYVLVQLQPGLDIGSAWTISGSINATTACVFGCTALACGLVLAMRQITASPLTRVGLLGAPPAPPMQ</sequence>
<name>A0A430FQN3_9BIFI</name>
<gene>
    <name evidence="3" type="ORF">D2E26_1201</name>
</gene>
<feature type="compositionally biased region" description="Polar residues" evidence="1">
    <location>
        <begin position="1"/>
        <end position="11"/>
    </location>
</feature>
<organism evidence="3 4">
    <name type="scientific">Bifidobacterium dolichotidis</name>
    <dbReference type="NCBI Taxonomy" id="2306976"/>
    <lineage>
        <taxon>Bacteria</taxon>
        <taxon>Bacillati</taxon>
        <taxon>Actinomycetota</taxon>
        <taxon>Actinomycetes</taxon>
        <taxon>Bifidobacteriales</taxon>
        <taxon>Bifidobacteriaceae</taxon>
        <taxon>Bifidobacterium</taxon>
    </lineage>
</organism>
<evidence type="ECO:0000256" key="2">
    <source>
        <dbReference type="SAM" id="Phobius"/>
    </source>
</evidence>
<evidence type="ECO:0000313" key="4">
    <source>
        <dbReference type="Proteomes" id="UP000287609"/>
    </source>
</evidence>
<evidence type="ECO:0000256" key="1">
    <source>
        <dbReference type="SAM" id="MobiDB-lite"/>
    </source>
</evidence>
<feature type="transmembrane region" description="Helical" evidence="2">
    <location>
        <begin position="230"/>
        <end position="247"/>
    </location>
</feature>
<feature type="region of interest" description="Disordered" evidence="1">
    <location>
        <begin position="76"/>
        <end position="95"/>
    </location>
</feature>
<feature type="transmembrane region" description="Helical" evidence="2">
    <location>
        <begin position="293"/>
        <end position="314"/>
    </location>
</feature>
<keyword evidence="2" id="KW-1133">Transmembrane helix</keyword>
<feature type="transmembrane region" description="Helical" evidence="2">
    <location>
        <begin position="357"/>
        <end position="378"/>
    </location>
</feature>
<keyword evidence="2" id="KW-0812">Transmembrane</keyword>
<proteinExistence type="predicted"/>
<protein>
    <submittedName>
        <fullName evidence="3">PAP2 family phosphoesterase</fullName>
    </submittedName>
</protein>
<keyword evidence="2" id="KW-0472">Membrane</keyword>
<dbReference type="EMBL" id="QXGM01000002">
    <property type="protein sequence ID" value="RSX55147.1"/>
    <property type="molecule type" value="Genomic_DNA"/>
</dbReference>
<feature type="compositionally biased region" description="Low complexity" evidence="1">
    <location>
        <begin position="16"/>
        <end position="33"/>
    </location>
</feature>
<dbReference type="AlphaFoldDB" id="A0A430FQN3"/>
<accession>A0A430FQN3</accession>
<evidence type="ECO:0000313" key="3">
    <source>
        <dbReference type="EMBL" id="RSX55147.1"/>
    </source>
</evidence>